<evidence type="ECO:0000313" key="1">
    <source>
        <dbReference type="EMBL" id="KAK9947323.1"/>
    </source>
</evidence>
<evidence type="ECO:0000313" key="2">
    <source>
        <dbReference type="Proteomes" id="UP001457282"/>
    </source>
</evidence>
<proteinExistence type="predicted"/>
<gene>
    <name evidence="1" type="ORF">M0R45_002954</name>
</gene>
<keyword evidence="2" id="KW-1185">Reference proteome</keyword>
<sequence length="84" mass="8924">MQEGRTRPANDDRSLFHKNRELFGVIAGAIDAAKAARAAKAAAKAGITAAKVAASPSQDESITAISRTFIRILRPSQFISLQSN</sequence>
<dbReference type="Proteomes" id="UP001457282">
    <property type="component" value="Unassembled WGS sequence"/>
</dbReference>
<protein>
    <submittedName>
        <fullName evidence="1">Uncharacterized protein</fullName>
    </submittedName>
</protein>
<comment type="caution">
    <text evidence="1">The sequence shown here is derived from an EMBL/GenBank/DDBJ whole genome shotgun (WGS) entry which is preliminary data.</text>
</comment>
<organism evidence="1 2">
    <name type="scientific">Rubus argutus</name>
    <name type="common">Southern blackberry</name>
    <dbReference type="NCBI Taxonomy" id="59490"/>
    <lineage>
        <taxon>Eukaryota</taxon>
        <taxon>Viridiplantae</taxon>
        <taxon>Streptophyta</taxon>
        <taxon>Embryophyta</taxon>
        <taxon>Tracheophyta</taxon>
        <taxon>Spermatophyta</taxon>
        <taxon>Magnoliopsida</taxon>
        <taxon>eudicotyledons</taxon>
        <taxon>Gunneridae</taxon>
        <taxon>Pentapetalae</taxon>
        <taxon>rosids</taxon>
        <taxon>fabids</taxon>
        <taxon>Rosales</taxon>
        <taxon>Rosaceae</taxon>
        <taxon>Rosoideae</taxon>
        <taxon>Rosoideae incertae sedis</taxon>
        <taxon>Rubus</taxon>
    </lineage>
</organism>
<name>A0AAW1YHZ2_RUBAR</name>
<accession>A0AAW1YHZ2</accession>
<dbReference type="EMBL" id="JBEDUW010000001">
    <property type="protein sequence ID" value="KAK9947323.1"/>
    <property type="molecule type" value="Genomic_DNA"/>
</dbReference>
<reference evidence="1 2" key="1">
    <citation type="journal article" date="2023" name="G3 (Bethesda)">
        <title>A chromosome-length genome assembly and annotation of blackberry (Rubus argutus, cv. 'Hillquist').</title>
        <authorList>
            <person name="Bruna T."/>
            <person name="Aryal R."/>
            <person name="Dudchenko O."/>
            <person name="Sargent D.J."/>
            <person name="Mead D."/>
            <person name="Buti M."/>
            <person name="Cavallini A."/>
            <person name="Hytonen T."/>
            <person name="Andres J."/>
            <person name="Pham M."/>
            <person name="Weisz D."/>
            <person name="Mascagni F."/>
            <person name="Usai G."/>
            <person name="Natali L."/>
            <person name="Bassil N."/>
            <person name="Fernandez G.E."/>
            <person name="Lomsadze A."/>
            <person name="Armour M."/>
            <person name="Olukolu B."/>
            <person name="Poorten T."/>
            <person name="Britton C."/>
            <person name="Davik J."/>
            <person name="Ashrafi H."/>
            <person name="Aiden E.L."/>
            <person name="Borodovsky M."/>
            <person name="Worthington M."/>
        </authorList>
    </citation>
    <scope>NUCLEOTIDE SEQUENCE [LARGE SCALE GENOMIC DNA]</scope>
    <source>
        <strain evidence="1">PI 553951</strain>
    </source>
</reference>
<dbReference type="AlphaFoldDB" id="A0AAW1YHZ2"/>